<protein>
    <submittedName>
        <fullName evidence="2">Predicted transcriptional regulator, contains HTH domain</fullName>
    </submittedName>
</protein>
<dbReference type="EMBL" id="FNCA01000006">
    <property type="protein sequence ID" value="SDG04793.1"/>
    <property type="molecule type" value="Genomic_DNA"/>
</dbReference>
<dbReference type="SUPFAM" id="SSF46785">
    <property type="entry name" value="Winged helix' DNA-binding domain"/>
    <property type="match status" value="1"/>
</dbReference>
<dbReference type="CDD" id="cd00090">
    <property type="entry name" value="HTH_ARSR"/>
    <property type="match status" value="1"/>
</dbReference>
<dbReference type="InterPro" id="IPR011991">
    <property type="entry name" value="ArsR-like_HTH"/>
</dbReference>
<dbReference type="Gene3D" id="1.10.10.10">
    <property type="entry name" value="Winged helix-like DNA-binding domain superfamily/Winged helix DNA-binding domain"/>
    <property type="match status" value="1"/>
</dbReference>
<dbReference type="Pfam" id="PF08350">
    <property type="entry name" value="FilR1_middle"/>
    <property type="match status" value="1"/>
</dbReference>
<organism evidence="2 3">
    <name type="scientific">Methanolobus vulcani</name>
    <dbReference type="NCBI Taxonomy" id="38026"/>
    <lineage>
        <taxon>Archaea</taxon>
        <taxon>Methanobacteriati</taxon>
        <taxon>Methanobacteriota</taxon>
        <taxon>Stenosarchaea group</taxon>
        <taxon>Methanomicrobia</taxon>
        <taxon>Methanosarcinales</taxon>
        <taxon>Methanosarcinaceae</taxon>
        <taxon>Methanolobus</taxon>
    </lineage>
</organism>
<feature type="domain" description="Methanogenesis regulatory protein FilR1 middle" evidence="1">
    <location>
        <begin position="152"/>
        <end position="280"/>
    </location>
</feature>
<dbReference type="InterPro" id="IPR036390">
    <property type="entry name" value="WH_DNA-bd_sf"/>
</dbReference>
<sequence length="286" mass="33313">MKTSTTRPNMDQNFILAEQNNKREITMKAELISTVFLSEKRKKTLLMLMDKPATVDEIKDSLTGTTSAIMAQVKILYEQGLIEQNEDKYRLTSIGKIVMKKIKPLIETLNVLEDNKDYWDSRNMSAIPEFLLDRIGDLGEVMIHEPDLNHLFEPPKALLTSLKQTENVCTFYSYFCPTCPDNYAELAKKEVNYNLILTRPVYERLRDEYKEQHDAMMNSKNSHMYICDDNSLKLGALSVTDDIMLIAFFNKDGIFDHKKVLSFEESARRWGVDLFQYYREKSEKVK</sequence>
<dbReference type="InterPro" id="IPR016490">
    <property type="entry name" value="Tscrpt_reg_HTH_AF0396-typ3"/>
</dbReference>
<dbReference type="PIRSF" id="PIRSF006692">
    <property type="entry name" value="TF_HTH_AF0396_prd"/>
    <property type="match status" value="1"/>
</dbReference>
<reference evidence="2 3" key="1">
    <citation type="submission" date="2016-10" db="EMBL/GenBank/DDBJ databases">
        <authorList>
            <person name="Varghese N."/>
            <person name="Submissions S."/>
        </authorList>
    </citation>
    <scope>NUCLEOTIDE SEQUENCE [LARGE SCALE GENOMIC DNA]</scope>
    <source>
        <strain evidence="2 3">PL 12/M</strain>
    </source>
</reference>
<comment type="caution">
    <text evidence="2">The sequence shown here is derived from an EMBL/GenBank/DDBJ whole genome shotgun (WGS) entry which is preliminary data.</text>
</comment>
<dbReference type="Proteomes" id="UP000199259">
    <property type="component" value="Unassembled WGS sequence"/>
</dbReference>
<accession>A0A7Z7FD67</accession>
<evidence type="ECO:0000313" key="3">
    <source>
        <dbReference type="Proteomes" id="UP000199259"/>
    </source>
</evidence>
<evidence type="ECO:0000259" key="1">
    <source>
        <dbReference type="Pfam" id="PF08350"/>
    </source>
</evidence>
<name>A0A7Z7FD67_9EURY</name>
<keyword evidence="3" id="KW-1185">Reference proteome</keyword>
<evidence type="ECO:0000313" key="2">
    <source>
        <dbReference type="EMBL" id="SDG04793.1"/>
    </source>
</evidence>
<gene>
    <name evidence="2" type="ORF">SAMN04488589_2031</name>
</gene>
<dbReference type="InterPro" id="IPR013561">
    <property type="entry name" value="FilR1_middle_dom"/>
</dbReference>
<dbReference type="AlphaFoldDB" id="A0A7Z7FD67"/>
<proteinExistence type="predicted"/>
<dbReference type="InterPro" id="IPR036388">
    <property type="entry name" value="WH-like_DNA-bd_sf"/>
</dbReference>